<dbReference type="AlphaFoldDB" id="A0A4U6VAB5"/>
<keyword evidence="2" id="KW-1185">Reference proteome</keyword>
<dbReference type="Proteomes" id="UP000298652">
    <property type="component" value="Chromosome 4"/>
</dbReference>
<reference evidence="1" key="1">
    <citation type="submission" date="2019-03" db="EMBL/GenBank/DDBJ databases">
        <title>WGS assembly of Setaria viridis.</title>
        <authorList>
            <person name="Huang P."/>
            <person name="Jenkins J."/>
            <person name="Grimwood J."/>
            <person name="Barry K."/>
            <person name="Healey A."/>
            <person name="Mamidi S."/>
            <person name="Sreedasyam A."/>
            <person name="Shu S."/>
            <person name="Feldman M."/>
            <person name="Wu J."/>
            <person name="Yu Y."/>
            <person name="Chen C."/>
            <person name="Johnson J."/>
            <person name="Rokhsar D."/>
            <person name="Baxter I."/>
            <person name="Schmutz J."/>
            <person name="Brutnell T."/>
            <person name="Kellogg E."/>
        </authorList>
    </citation>
    <scope>NUCLEOTIDE SEQUENCE [LARGE SCALE GENOMIC DNA]</scope>
</reference>
<protein>
    <submittedName>
        <fullName evidence="1">Uncharacterized protein</fullName>
    </submittedName>
</protein>
<name>A0A4U6VAB5_SETVI</name>
<organism evidence="1 2">
    <name type="scientific">Setaria viridis</name>
    <name type="common">Green bristlegrass</name>
    <name type="synonym">Setaria italica subsp. viridis</name>
    <dbReference type="NCBI Taxonomy" id="4556"/>
    <lineage>
        <taxon>Eukaryota</taxon>
        <taxon>Viridiplantae</taxon>
        <taxon>Streptophyta</taxon>
        <taxon>Embryophyta</taxon>
        <taxon>Tracheophyta</taxon>
        <taxon>Spermatophyta</taxon>
        <taxon>Magnoliopsida</taxon>
        <taxon>Liliopsida</taxon>
        <taxon>Poales</taxon>
        <taxon>Poaceae</taxon>
        <taxon>PACMAD clade</taxon>
        <taxon>Panicoideae</taxon>
        <taxon>Panicodae</taxon>
        <taxon>Paniceae</taxon>
        <taxon>Cenchrinae</taxon>
        <taxon>Setaria</taxon>
    </lineage>
</organism>
<dbReference type="EMBL" id="CM016555">
    <property type="protein sequence ID" value="TKW20857.1"/>
    <property type="molecule type" value="Genomic_DNA"/>
</dbReference>
<accession>A0A4U6VAB5</accession>
<proteinExistence type="predicted"/>
<sequence>MCPHHAWWMWRGPHAFRVALEGQYLVRCFDCLVCTVW</sequence>
<evidence type="ECO:0000313" key="1">
    <source>
        <dbReference type="EMBL" id="TKW20857.1"/>
    </source>
</evidence>
<dbReference type="Gramene" id="TKW20857">
    <property type="protein sequence ID" value="TKW20857"/>
    <property type="gene ID" value="SEVIR_4G117302v2"/>
</dbReference>
<gene>
    <name evidence="1" type="ORF">SEVIR_4G117302v2</name>
</gene>
<evidence type="ECO:0000313" key="2">
    <source>
        <dbReference type="Proteomes" id="UP000298652"/>
    </source>
</evidence>